<sequence length="987" mass="112193">MDENEEFILKIDCLLEIIKYVIADCEAERSYCELLKYNDLINFVLAHEFFLELLKTHHKHLYADLEMPLVCRITKILIDRRVNKSSNGNEYFWKSLLQSINQKSPFYVRLSFDDVSIYARITSILDKHLSYDYTEKKNVNISSEMLIDICQWNQNLRSLSFEDTEIQGSPSDFAPHCGNLEELRIKLNPENGVAQYASFAKLPHFKSFIITGVESGSQLLFFNDLKKWPKSLTPLTLTIEYIMTEKRTSITFATLKSLKSLKTKSIDFFKYGKHCVLFKAEYDLCKISEENFSIEESLANNIFDRNVFIKFDRNKGELQLKIDQNSYIGQMGSLSKLPNLSCLIINNACERNPSTLAQFLRSMVPNGSFALKYCIITKGSVNQLVCLELAKINSIRLLACEFSELDLVKFLKPLTNLQYLVIDAQKSTNFNTSDVVSSMLNACQVHATLNCHDFKIILNKIKKTMVILMYTECKADILTLLALLKDVNTLEISGWPTGSLNPLFDVIATSNLSAIEELNIRYLHDKSFEDVSKVSEMQNIKKLSCSFTNFAGIESLADLNNLEDLTISGEGNLAPLFKKLADRNRVQRIHLLKKIVPEEVKTLSQIRSMKKLHCRFTELEDLQSLSELANSSVEDLIVNLSSPSNSLQKLFAAFSSSTTTRLQCLEIFYKTDDTASCKTLDTTEMSEISKIKGLKKLSAGFINAECTQMLVRLPNLEHLVIKHVWQYEISPLEHLLWDSVHKSPSTLRKLDLKFWIGFNECNSVSQLETLESLSCKLNEEPGIEILANIKKLKELIIYKAEGSLSKLFRAFALKSESTLQELHTPIICSDEIREISHIESLLKLNIYNKRGINFWLNPPNGHNSLNIDSNILLPIFQSCQKLDCVTFDFESGVAMASNFVSEVNTILKSIRNSSLQKPLKLALLGKSTSSKFHLEDIDEAFLTVSYSTSDLYNAVGLSYDSSESYSNDSDIANPDEYELNNFNLFSG</sequence>
<dbReference type="RefSeq" id="XP_016988489.2">
    <property type="nucleotide sequence ID" value="XM_017133000.2"/>
</dbReference>
<organism evidence="1">
    <name type="scientific">Drosophila rhopaloa</name>
    <name type="common">Fruit fly</name>
    <dbReference type="NCBI Taxonomy" id="1041015"/>
    <lineage>
        <taxon>Eukaryota</taxon>
        <taxon>Metazoa</taxon>
        <taxon>Ecdysozoa</taxon>
        <taxon>Arthropoda</taxon>
        <taxon>Hexapoda</taxon>
        <taxon>Insecta</taxon>
        <taxon>Pterygota</taxon>
        <taxon>Neoptera</taxon>
        <taxon>Endopterygota</taxon>
        <taxon>Diptera</taxon>
        <taxon>Brachycera</taxon>
        <taxon>Muscomorpha</taxon>
        <taxon>Ephydroidea</taxon>
        <taxon>Drosophilidae</taxon>
        <taxon>Drosophila</taxon>
        <taxon>Sophophora</taxon>
    </lineage>
</organism>
<protein>
    <submittedName>
        <fullName evidence="1">Uncharacterized protein LOC108051054</fullName>
    </submittedName>
</protein>
<dbReference type="OrthoDB" id="7857119at2759"/>
<name>A0A6P4FGU4_DRORH</name>
<reference evidence="1" key="1">
    <citation type="submission" date="2025-08" db="UniProtKB">
        <authorList>
            <consortium name="RefSeq"/>
        </authorList>
    </citation>
    <scope>IDENTIFICATION</scope>
</reference>
<dbReference type="SUPFAM" id="SSF52058">
    <property type="entry name" value="L domain-like"/>
    <property type="match status" value="1"/>
</dbReference>
<dbReference type="GeneID" id="108051054"/>
<accession>A0A6P4FGU4</accession>
<proteinExistence type="predicted"/>
<dbReference type="SUPFAM" id="SSF52047">
    <property type="entry name" value="RNI-like"/>
    <property type="match status" value="1"/>
</dbReference>
<evidence type="ECO:0000313" key="1">
    <source>
        <dbReference type="RefSeq" id="XP_016988489.1"/>
    </source>
</evidence>
<dbReference type="Gene3D" id="3.80.10.10">
    <property type="entry name" value="Ribonuclease Inhibitor"/>
    <property type="match status" value="3"/>
</dbReference>
<dbReference type="AlphaFoldDB" id="A0A6P4FGU4"/>
<gene>
    <name evidence="1" type="primary">LOC108051054</name>
</gene>
<dbReference type="RefSeq" id="XP_016988489.1">
    <property type="nucleotide sequence ID" value="XM_017133000.1"/>
</dbReference>
<dbReference type="InterPro" id="IPR032675">
    <property type="entry name" value="LRR_dom_sf"/>
</dbReference>